<evidence type="ECO:0000313" key="6">
    <source>
        <dbReference type="EMBL" id="KIO43807.1"/>
    </source>
</evidence>
<feature type="transmembrane region" description="Helical" evidence="4">
    <location>
        <begin position="12"/>
        <end position="35"/>
    </location>
</feature>
<dbReference type="Gene3D" id="3.30.10.20">
    <property type="match status" value="1"/>
</dbReference>
<sequence length="700" mass="78378">MSIKHELAGRLGFVYICVMGIAALIVVKALHVQIWEGEKWRSKSRDVSVKDFVVAPNRGDICAADGRVLASSIPYYSLRFDCKAVPDDIFKKKIDSLAFKLSRFFKDAPAVEYRSKLWKGKYGAKPNQYLLINRRKVSYNELKELKTFPIFREKGSRSGLILERENVRLQPHGDLAVRTIGYLNESNDGTFEGRVGLEKAYENELKGELGRSIRQMMSGRWVSVTVEDPVDGNDVITTIDVDFQDIVQNALDRQMEIYDADAGTAVLMEVKTGDIKAIANLTKTPKGYREMLNNAIGDAAEPGSVFKAAVMMAMLEDGYVHPEDTVDLGDGTYTYYGKTLRESNGKPVGKITVKQIFERSSNGISRLVYENYKNQPEKFINRLYAMQLNKKVGIELLGEGEPYIKYPTDKDWSGISLPWMSIGYEVKLTPLQVLAFYNAIANNGKRMKPRLVKEIRNRGDVVKRFGTEVMDRHICSDKTLAALRDMMEGVVENGTAKNLSHAPYKIAGKTGTARVADRSKGYGVRKYRASFVGYFPADNPLYSCIVVVENPSLSKGYYGNVVSGNVFREIADKVYAKASLEFEESEDVPEEFVLPISKNGLKSDFLSIYDEFGFHVDDEPAEESKWVMTTRNDEGFVLKPRSISETLVPNVKGMGLRDALYILENSGLKVGVIGSGTVNKQSLQPGNRVQRGSYVSIELK</sequence>
<dbReference type="InterPro" id="IPR005311">
    <property type="entry name" value="PBP_dimer"/>
</dbReference>
<feature type="domain" description="PASTA" evidence="5">
    <location>
        <begin position="642"/>
        <end position="700"/>
    </location>
</feature>
<dbReference type="Pfam" id="PF03793">
    <property type="entry name" value="PASTA"/>
    <property type="match status" value="1"/>
</dbReference>
<dbReference type="RefSeq" id="WP_041503985.1">
    <property type="nucleotide sequence ID" value="NZ_JPIT01000031.1"/>
</dbReference>
<dbReference type="CDD" id="cd06575">
    <property type="entry name" value="PASTA_Pbp2x-like_2"/>
    <property type="match status" value="1"/>
</dbReference>
<dbReference type="Gene3D" id="3.40.710.10">
    <property type="entry name" value="DD-peptidase/beta-lactamase superfamily"/>
    <property type="match status" value="1"/>
</dbReference>
<protein>
    <submittedName>
        <fullName evidence="7">Peptidoglycan glycosyltransferase</fullName>
    </submittedName>
</protein>
<keyword evidence="7" id="KW-0808">Transferase</keyword>
<dbReference type="GO" id="GO:0008658">
    <property type="term" value="F:penicillin binding"/>
    <property type="evidence" value="ECO:0007669"/>
    <property type="project" value="InterPro"/>
</dbReference>
<dbReference type="EMBL" id="JPIT01000031">
    <property type="protein sequence ID" value="KIO43807.1"/>
    <property type="molecule type" value="Genomic_DNA"/>
</dbReference>
<dbReference type="Pfam" id="PF03717">
    <property type="entry name" value="PBP_dimer"/>
    <property type="match status" value="1"/>
</dbReference>
<dbReference type="Pfam" id="PF00905">
    <property type="entry name" value="Transpeptidase"/>
    <property type="match status" value="1"/>
</dbReference>
<dbReference type="GO" id="GO:0004180">
    <property type="term" value="F:carboxypeptidase activity"/>
    <property type="evidence" value="ECO:0007669"/>
    <property type="project" value="UniProtKB-KW"/>
</dbReference>
<evidence type="ECO:0000313" key="7">
    <source>
        <dbReference type="EMBL" id="KIO45971.1"/>
    </source>
</evidence>
<comment type="subcellular location">
    <subcellularLocation>
        <location evidence="1">Membrane</location>
    </subcellularLocation>
</comment>
<dbReference type="GO" id="GO:0005886">
    <property type="term" value="C:plasma membrane"/>
    <property type="evidence" value="ECO:0007669"/>
    <property type="project" value="TreeGrafter"/>
</dbReference>
<dbReference type="GO" id="GO:0016740">
    <property type="term" value="F:transferase activity"/>
    <property type="evidence" value="ECO:0007669"/>
    <property type="project" value="UniProtKB-KW"/>
</dbReference>
<dbReference type="SUPFAM" id="SSF56519">
    <property type="entry name" value="Penicillin binding protein dimerisation domain"/>
    <property type="match status" value="1"/>
</dbReference>
<keyword evidence="2" id="KW-0378">Hydrolase</keyword>
<proteinExistence type="predicted"/>
<dbReference type="PANTHER" id="PTHR30627:SF1">
    <property type="entry name" value="PEPTIDOGLYCAN D,D-TRANSPEPTIDASE FTSI"/>
    <property type="match status" value="1"/>
</dbReference>
<reference evidence="7 9" key="1">
    <citation type="submission" date="2014-07" db="EMBL/GenBank/DDBJ databases">
        <title>Porphyromonadaceae bacterium OUH 308042 = ATCC BAA-2681 = DSM 28342 draft genome.</title>
        <authorList>
            <person name="Sydenham T.V."/>
            <person name="Hasman H."/>
            <person name="Justensen U.S."/>
        </authorList>
    </citation>
    <scope>NUCLEOTIDE SEQUENCE [LARGE SCALE GENOMIC DNA]</scope>
    <source>
        <strain evidence="7 9">OUH 308042</strain>
    </source>
</reference>
<dbReference type="EMBL" id="JPIU01000037">
    <property type="protein sequence ID" value="KIO45971.1"/>
    <property type="molecule type" value="Genomic_DNA"/>
</dbReference>
<keyword evidence="2" id="KW-0645">Protease</keyword>
<keyword evidence="4" id="KW-1133">Transmembrane helix</keyword>
<dbReference type="SMART" id="SM00740">
    <property type="entry name" value="PASTA"/>
    <property type="match status" value="1"/>
</dbReference>
<name>A0A0C3RGA7_9PORP</name>
<keyword evidence="4" id="KW-0812">Transmembrane</keyword>
<comment type="caution">
    <text evidence="7">The sequence shown here is derived from an EMBL/GenBank/DDBJ whole genome shotgun (WGS) entry which is preliminary data.</text>
</comment>
<dbReference type="Gene3D" id="3.90.1310.10">
    <property type="entry name" value="Penicillin-binding protein 2a (Domain 2)"/>
    <property type="match status" value="1"/>
</dbReference>
<evidence type="ECO:0000259" key="5">
    <source>
        <dbReference type="PROSITE" id="PS51178"/>
    </source>
</evidence>
<dbReference type="InterPro" id="IPR050515">
    <property type="entry name" value="Beta-lactam/transpept"/>
</dbReference>
<dbReference type="SUPFAM" id="SSF56601">
    <property type="entry name" value="beta-lactamase/transpeptidase-like"/>
    <property type="match status" value="1"/>
</dbReference>
<dbReference type="Proteomes" id="UP000031980">
    <property type="component" value="Unassembled WGS sequence"/>
</dbReference>
<dbReference type="AlphaFoldDB" id="A0A0C3RGA7"/>
<dbReference type="SUPFAM" id="SSF54184">
    <property type="entry name" value="Penicillin-binding protein 2x (pbp-2x), c-terminal domain"/>
    <property type="match status" value="1"/>
</dbReference>
<dbReference type="PROSITE" id="PS51178">
    <property type="entry name" value="PASTA"/>
    <property type="match status" value="1"/>
</dbReference>
<dbReference type="InterPro" id="IPR001460">
    <property type="entry name" value="PCN-bd_Tpept"/>
</dbReference>
<evidence type="ECO:0000256" key="2">
    <source>
        <dbReference type="ARBA" id="ARBA00022645"/>
    </source>
</evidence>
<dbReference type="InterPro" id="IPR036138">
    <property type="entry name" value="PBP_dimer_sf"/>
</dbReference>
<keyword evidence="2" id="KW-0121">Carboxypeptidase</keyword>
<evidence type="ECO:0000256" key="3">
    <source>
        <dbReference type="ARBA" id="ARBA00023136"/>
    </source>
</evidence>
<evidence type="ECO:0000256" key="1">
    <source>
        <dbReference type="ARBA" id="ARBA00004370"/>
    </source>
</evidence>
<dbReference type="InterPro" id="IPR005543">
    <property type="entry name" value="PASTA_dom"/>
</dbReference>
<reference evidence="6 8" key="2">
    <citation type="submission" date="2014-07" db="EMBL/GenBank/DDBJ databases">
        <title>Porphyromonadaceae bacterium OUH 334697 = ATCC BAA-2682 = DSM 28341 draft genome.</title>
        <authorList>
            <person name="Sydenham T.V."/>
            <person name="Hasman H."/>
            <person name="Justesen U.S."/>
        </authorList>
    </citation>
    <scope>NUCLEOTIDE SEQUENCE [LARGE SCALE GENOMIC DNA]</scope>
    <source>
        <strain evidence="6 8">OUH 334697</strain>
    </source>
</reference>
<gene>
    <name evidence="7" type="ORF">BA92_05885</name>
    <name evidence="6" type="ORF">IE90_11935</name>
</gene>
<dbReference type="Gene3D" id="3.30.450.330">
    <property type="match status" value="1"/>
</dbReference>
<organism evidence="7 9">
    <name type="scientific">Sanguibacteroides justesenii</name>
    <dbReference type="NCBI Taxonomy" id="1547597"/>
    <lineage>
        <taxon>Bacteria</taxon>
        <taxon>Pseudomonadati</taxon>
        <taxon>Bacteroidota</taxon>
        <taxon>Bacteroidia</taxon>
        <taxon>Bacteroidales</taxon>
        <taxon>Porphyromonadaceae</taxon>
        <taxon>Sanguibacteroides</taxon>
    </lineage>
</organism>
<dbReference type="GO" id="GO:0071555">
    <property type="term" value="P:cell wall organization"/>
    <property type="evidence" value="ECO:0007669"/>
    <property type="project" value="TreeGrafter"/>
</dbReference>
<dbReference type="Proteomes" id="UP000031937">
    <property type="component" value="Unassembled WGS sequence"/>
</dbReference>
<evidence type="ECO:0000313" key="8">
    <source>
        <dbReference type="Proteomes" id="UP000031937"/>
    </source>
</evidence>
<accession>A0A0C3RGA7</accession>
<evidence type="ECO:0000256" key="4">
    <source>
        <dbReference type="SAM" id="Phobius"/>
    </source>
</evidence>
<keyword evidence="9" id="KW-1185">Reference proteome</keyword>
<evidence type="ECO:0000313" key="9">
    <source>
        <dbReference type="Proteomes" id="UP000031980"/>
    </source>
</evidence>
<dbReference type="PANTHER" id="PTHR30627">
    <property type="entry name" value="PEPTIDOGLYCAN D,D-TRANSPEPTIDASE"/>
    <property type="match status" value="1"/>
</dbReference>
<keyword evidence="3 4" id="KW-0472">Membrane</keyword>
<dbReference type="OrthoDB" id="9804124at2"/>
<dbReference type="InterPro" id="IPR012338">
    <property type="entry name" value="Beta-lactam/transpept-like"/>
</dbReference>